<gene>
    <name evidence="9" type="ORF">RHS01_06680</name>
</gene>
<organism evidence="9 10">
    <name type="scientific">Rhizoctonia solani</name>
    <dbReference type="NCBI Taxonomy" id="456999"/>
    <lineage>
        <taxon>Eukaryota</taxon>
        <taxon>Fungi</taxon>
        <taxon>Dikarya</taxon>
        <taxon>Basidiomycota</taxon>
        <taxon>Agaricomycotina</taxon>
        <taxon>Agaricomycetes</taxon>
        <taxon>Cantharellales</taxon>
        <taxon>Ceratobasidiaceae</taxon>
        <taxon>Rhizoctonia</taxon>
    </lineage>
</organism>
<dbReference type="PANTHER" id="PTHR23502:SF51">
    <property type="entry name" value="QUINIDINE RESISTANCE PROTEIN 1-RELATED"/>
    <property type="match status" value="1"/>
</dbReference>
<dbReference type="InterPro" id="IPR020846">
    <property type="entry name" value="MFS_dom"/>
</dbReference>
<dbReference type="GO" id="GO:0022857">
    <property type="term" value="F:transmembrane transporter activity"/>
    <property type="evidence" value="ECO:0007669"/>
    <property type="project" value="InterPro"/>
</dbReference>
<evidence type="ECO:0000256" key="1">
    <source>
        <dbReference type="ARBA" id="ARBA00004141"/>
    </source>
</evidence>
<sequence length="293" mass="31866">MIGPCIGPIIGGLLSGGLGWRSMFWFLAIATGLMLLFMALTFPETLRAIVGDGSRPPQKWNQTPVLILGRKVSKIAEGTYVTSTVPRKSANPLHIFRVFTQPDILLVLICTGIIYSLFYSVTTTTSPLFLSVYPYLTQSTVGLCFIAYGVGGAVGSVVMGRLLDYDWKKMEERVTSGAASASNQSKHTENKAEKGVHTCTTKPDKQDLPIEHTRLKRVPILFITVTGASMGYGWSIQQKAHLAVPLVLQFVVGFSSMSIMTINQTILVDMYPAQGSSITASAGPMYFFAGYAY</sequence>
<dbReference type="Gene3D" id="1.20.1250.20">
    <property type="entry name" value="MFS general substrate transporter like domains"/>
    <property type="match status" value="1"/>
</dbReference>
<feature type="transmembrane region" description="Helical" evidence="7">
    <location>
        <begin position="242"/>
        <end position="262"/>
    </location>
</feature>
<dbReference type="SUPFAM" id="SSF103473">
    <property type="entry name" value="MFS general substrate transporter"/>
    <property type="match status" value="1"/>
</dbReference>
<evidence type="ECO:0000313" key="10">
    <source>
        <dbReference type="Proteomes" id="UP000614334"/>
    </source>
</evidence>
<comment type="caution">
    <text evidence="9">The sequence shown here is derived from an EMBL/GenBank/DDBJ whole genome shotgun (WGS) entry which is preliminary data.</text>
</comment>
<dbReference type="Proteomes" id="UP000614334">
    <property type="component" value="Unassembled WGS sequence"/>
</dbReference>
<dbReference type="PROSITE" id="PS50850">
    <property type="entry name" value="MFS"/>
    <property type="match status" value="1"/>
</dbReference>
<evidence type="ECO:0000256" key="7">
    <source>
        <dbReference type="SAM" id="Phobius"/>
    </source>
</evidence>
<dbReference type="InterPro" id="IPR036259">
    <property type="entry name" value="MFS_trans_sf"/>
</dbReference>
<accession>A0A8H7IE02</accession>
<keyword evidence="2" id="KW-0813">Transport</keyword>
<keyword evidence="4 7" id="KW-1133">Transmembrane helix</keyword>
<evidence type="ECO:0000256" key="6">
    <source>
        <dbReference type="SAM" id="MobiDB-lite"/>
    </source>
</evidence>
<feature type="transmembrane region" description="Helical" evidence="7">
    <location>
        <begin position="23"/>
        <end position="42"/>
    </location>
</feature>
<evidence type="ECO:0000256" key="4">
    <source>
        <dbReference type="ARBA" id="ARBA00022989"/>
    </source>
</evidence>
<reference evidence="9" key="1">
    <citation type="submission" date="2020-09" db="EMBL/GenBank/DDBJ databases">
        <title>Comparative genome analyses of four rice-infecting Rhizoctonia solani isolates reveal extensive enrichment of homogalacturonan modification genes.</title>
        <authorList>
            <person name="Lee D.-Y."/>
            <person name="Jeon J."/>
            <person name="Kim K.-T."/>
            <person name="Cheong K."/>
            <person name="Song H."/>
            <person name="Choi G."/>
            <person name="Ko J."/>
            <person name="Opiyo S.O."/>
            <person name="Zuo S."/>
            <person name="Madhav S."/>
            <person name="Lee Y.-H."/>
            <person name="Wang G.-L."/>
        </authorList>
    </citation>
    <scope>NUCLEOTIDE SEQUENCE</scope>
    <source>
        <strain evidence="9">AG1-IA B2</strain>
    </source>
</reference>
<name>A0A8H7IE02_9AGAM</name>
<evidence type="ECO:0000259" key="8">
    <source>
        <dbReference type="PROSITE" id="PS50850"/>
    </source>
</evidence>
<evidence type="ECO:0000313" key="9">
    <source>
        <dbReference type="EMBL" id="KAF8753641.1"/>
    </source>
</evidence>
<dbReference type="Pfam" id="PF07690">
    <property type="entry name" value="MFS_1"/>
    <property type="match status" value="1"/>
</dbReference>
<feature type="compositionally biased region" description="Basic and acidic residues" evidence="6">
    <location>
        <begin position="186"/>
        <end position="203"/>
    </location>
</feature>
<evidence type="ECO:0000256" key="2">
    <source>
        <dbReference type="ARBA" id="ARBA00022448"/>
    </source>
</evidence>
<feature type="region of interest" description="Disordered" evidence="6">
    <location>
        <begin position="177"/>
        <end position="203"/>
    </location>
</feature>
<evidence type="ECO:0000256" key="5">
    <source>
        <dbReference type="ARBA" id="ARBA00023136"/>
    </source>
</evidence>
<protein>
    <submittedName>
        <fullName evidence="9">MFS general substrate transporter</fullName>
    </submittedName>
</protein>
<dbReference type="EMBL" id="JACYCF010000012">
    <property type="protein sequence ID" value="KAF8753641.1"/>
    <property type="molecule type" value="Genomic_DNA"/>
</dbReference>
<dbReference type="InterPro" id="IPR011701">
    <property type="entry name" value="MFS"/>
</dbReference>
<dbReference type="PANTHER" id="PTHR23502">
    <property type="entry name" value="MAJOR FACILITATOR SUPERFAMILY"/>
    <property type="match status" value="1"/>
</dbReference>
<feature type="domain" description="Major facilitator superfamily (MFS) profile" evidence="8">
    <location>
        <begin position="1"/>
        <end position="293"/>
    </location>
</feature>
<feature type="transmembrane region" description="Helical" evidence="7">
    <location>
        <begin position="140"/>
        <end position="163"/>
    </location>
</feature>
<comment type="subcellular location">
    <subcellularLocation>
        <location evidence="1">Membrane</location>
        <topology evidence="1">Multi-pass membrane protein</topology>
    </subcellularLocation>
</comment>
<evidence type="ECO:0000256" key="3">
    <source>
        <dbReference type="ARBA" id="ARBA00022692"/>
    </source>
</evidence>
<feature type="transmembrane region" description="Helical" evidence="7">
    <location>
        <begin position="104"/>
        <end position="120"/>
    </location>
</feature>
<dbReference type="GO" id="GO:0005886">
    <property type="term" value="C:plasma membrane"/>
    <property type="evidence" value="ECO:0007669"/>
    <property type="project" value="TreeGrafter"/>
</dbReference>
<dbReference type="AlphaFoldDB" id="A0A8H7IE02"/>
<keyword evidence="3 7" id="KW-0812">Transmembrane</keyword>
<proteinExistence type="predicted"/>
<keyword evidence="5 7" id="KW-0472">Membrane</keyword>